<organism evidence="2 3">
    <name type="scientific">Monopterus albus</name>
    <name type="common">Swamp eel</name>
    <dbReference type="NCBI Taxonomy" id="43700"/>
    <lineage>
        <taxon>Eukaryota</taxon>
        <taxon>Metazoa</taxon>
        <taxon>Chordata</taxon>
        <taxon>Craniata</taxon>
        <taxon>Vertebrata</taxon>
        <taxon>Euteleostomi</taxon>
        <taxon>Actinopterygii</taxon>
        <taxon>Neopterygii</taxon>
        <taxon>Teleostei</taxon>
        <taxon>Neoteleostei</taxon>
        <taxon>Acanthomorphata</taxon>
        <taxon>Anabantaria</taxon>
        <taxon>Synbranchiformes</taxon>
        <taxon>Synbranchidae</taxon>
        <taxon>Monopterus</taxon>
    </lineage>
</organism>
<name>A0A3Q3IS81_MONAL</name>
<evidence type="ECO:0000313" key="2">
    <source>
        <dbReference type="Ensembl" id="ENSMALP00000007998.1"/>
    </source>
</evidence>
<accession>A0A3Q3IS81</accession>
<dbReference type="PROSITE" id="PS50053">
    <property type="entry name" value="UBIQUITIN_2"/>
    <property type="match status" value="1"/>
</dbReference>
<evidence type="ECO:0000313" key="3">
    <source>
        <dbReference type="Proteomes" id="UP000261600"/>
    </source>
</evidence>
<keyword evidence="3" id="KW-1185">Reference proteome</keyword>
<proteinExistence type="predicted"/>
<dbReference type="InterPro" id="IPR029071">
    <property type="entry name" value="Ubiquitin-like_domsf"/>
</dbReference>
<dbReference type="AlphaFoldDB" id="A0A3Q3IS81"/>
<dbReference type="InterPro" id="IPR000626">
    <property type="entry name" value="Ubiquitin-like_dom"/>
</dbReference>
<dbReference type="Pfam" id="PF00240">
    <property type="entry name" value="ubiquitin"/>
    <property type="match status" value="1"/>
</dbReference>
<dbReference type="SUPFAM" id="SSF54236">
    <property type="entry name" value="Ubiquitin-like"/>
    <property type="match status" value="1"/>
</dbReference>
<dbReference type="CDD" id="cd17039">
    <property type="entry name" value="Ubl_ubiquitin_like"/>
    <property type="match status" value="1"/>
</dbReference>
<evidence type="ECO:0000259" key="1">
    <source>
        <dbReference type="PROSITE" id="PS50053"/>
    </source>
</evidence>
<reference evidence="2" key="2">
    <citation type="submission" date="2025-09" db="UniProtKB">
        <authorList>
            <consortium name="Ensembl"/>
        </authorList>
    </citation>
    <scope>IDENTIFICATION</scope>
</reference>
<protein>
    <recommendedName>
        <fullName evidence="1">Ubiquitin-like domain-containing protein</fullName>
    </recommendedName>
</protein>
<dbReference type="Proteomes" id="UP000261600">
    <property type="component" value="Unplaced"/>
</dbReference>
<reference evidence="2" key="1">
    <citation type="submission" date="2025-08" db="UniProtKB">
        <authorList>
            <consortium name="Ensembl"/>
        </authorList>
    </citation>
    <scope>IDENTIFICATION</scope>
</reference>
<dbReference type="Ensembl" id="ENSMALT00000008171.1">
    <property type="protein sequence ID" value="ENSMALP00000007998.1"/>
    <property type="gene ID" value="ENSMALG00000005681.1"/>
</dbReference>
<dbReference type="Gene3D" id="3.10.20.90">
    <property type="entry name" value="Phosphatidylinositol 3-kinase Catalytic Subunit, Chain A, domain 1"/>
    <property type="match status" value="1"/>
</dbReference>
<dbReference type="STRING" id="43700.ENSMALP00000007998"/>
<feature type="domain" description="Ubiquitin-like" evidence="1">
    <location>
        <begin position="32"/>
        <end position="87"/>
    </location>
</feature>
<sequence>MGKTYQLQVFGIAGEMKTIDLCTTEEEMQKITVLQLRKKVTEKFPIEQTEVQMIFTDKMLDNDSALLSSYGIKNFSAIQLVMTLRGGGSD</sequence>